<feature type="signal peptide" evidence="8">
    <location>
        <begin position="1"/>
        <end position="18"/>
    </location>
</feature>
<evidence type="ECO:0000256" key="8">
    <source>
        <dbReference type="SAM" id="SignalP"/>
    </source>
</evidence>
<evidence type="ECO:0000256" key="5">
    <source>
        <dbReference type="ARBA" id="ARBA00022723"/>
    </source>
</evidence>
<gene>
    <name evidence="10" type="ORF">Clacol_005825</name>
</gene>
<dbReference type="Pfam" id="PF13359">
    <property type="entry name" value="DDE_Tnp_4"/>
    <property type="match status" value="1"/>
</dbReference>
<evidence type="ECO:0000256" key="3">
    <source>
        <dbReference type="ARBA" id="ARBA00006958"/>
    </source>
</evidence>
<proteinExistence type="inferred from homology"/>
<dbReference type="PANTHER" id="PTHR22930:SF85">
    <property type="entry name" value="GH03217P-RELATED"/>
    <property type="match status" value="1"/>
</dbReference>
<evidence type="ECO:0000313" key="11">
    <source>
        <dbReference type="Proteomes" id="UP001050691"/>
    </source>
</evidence>
<dbReference type="GO" id="GO:0016787">
    <property type="term" value="F:hydrolase activity"/>
    <property type="evidence" value="ECO:0007669"/>
    <property type="project" value="UniProtKB-KW"/>
</dbReference>
<dbReference type="InterPro" id="IPR045249">
    <property type="entry name" value="HARBI1-like"/>
</dbReference>
<organism evidence="10 11">
    <name type="scientific">Clathrus columnatus</name>
    <dbReference type="NCBI Taxonomy" id="1419009"/>
    <lineage>
        <taxon>Eukaryota</taxon>
        <taxon>Fungi</taxon>
        <taxon>Dikarya</taxon>
        <taxon>Basidiomycota</taxon>
        <taxon>Agaricomycotina</taxon>
        <taxon>Agaricomycetes</taxon>
        <taxon>Phallomycetidae</taxon>
        <taxon>Phallales</taxon>
        <taxon>Clathraceae</taxon>
        <taxon>Clathrus</taxon>
    </lineage>
</organism>
<name>A0AAV5AI19_9AGAM</name>
<feature type="chain" id="PRO_5043394347" description="DDE Tnp4 domain-containing protein" evidence="8">
    <location>
        <begin position="19"/>
        <end position="345"/>
    </location>
</feature>
<dbReference type="EMBL" id="BPWL01000006">
    <property type="protein sequence ID" value="GJJ11590.1"/>
    <property type="molecule type" value="Genomic_DNA"/>
</dbReference>
<keyword evidence="11" id="KW-1185">Reference proteome</keyword>
<evidence type="ECO:0000256" key="2">
    <source>
        <dbReference type="ARBA" id="ARBA00004123"/>
    </source>
</evidence>
<dbReference type="GO" id="GO:0004518">
    <property type="term" value="F:nuclease activity"/>
    <property type="evidence" value="ECO:0007669"/>
    <property type="project" value="UniProtKB-KW"/>
</dbReference>
<reference evidence="10" key="1">
    <citation type="submission" date="2021-10" db="EMBL/GenBank/DDBJ databases">
        <title>De novo Genome Assembly of Clathrus columnatus (Basidiomycota, Fungi) Using Illumina and Nanopore Sequence Data.</title>
        <authorList>
            <person name="Ogiso-Tanaka E."/>
            <person name="Itagaki H."/>
            <person name="Hosoya T."/>
            <person name="Hosaka K."/>
        </authorList>
    </citation>
    <scope>NUCLEOTIDE SEQUENCE</scope>
    <source>
        <strain evidence="10">MO-923</strain>
    </source>
</reference>
<evidence type="ECO:0000256" key="6">
    <source>
        <dbReference type="ARBA" id="ARBA00022801"/>
    </source>
</evidence>
<dbReference type="AlphaFoldDB" id="A0AAV5AI19"/>
<dbReference type="Proteomes" id="UP001050691">
    <property type="component" value="Unassembled WGS sequence"/>
</dbReference>
<dbReference type="InterPro" id="IPR027806">
    <property type="entry name" value="HARBI1_dom"/>
</dbReference>
<keyword evidence="7" id="KW-0539">Nucleus</keyword>
<evidence type="ECO:0000313" key="10">
    <source>
        <dbReference type="EMBL" id="GJJ11590.1"/>
    </source>
</evidence>
<dbReference type="PANTHER" id="PTHR22930">
    <property type="match status" value="1"/>
</dbReference>
<evidence type="ECO:0000256" key="4">
    <source>
        <dbReference type="ARBA" id="ARBA00022722"/>
    </source>
</evidence>
<dbReference type="GO" id="GO:0005634">
    <property type="term" value="C:nucleus"/>
    <property type="evidence" value="ECO:0007669"/>
    <property type="project" value="UniProtKB-SubCell"/>
</dbReference>
<evidence type="ECO:0000259" key="9">
    <source>
        <dbReference type="Pfam" id="PF13359"/>
    </source>
</evidence>
<protein>
    <recommendedName>
        <fullName evidence="9">DDE Tnp4 domain-containing protein</fullName>
    </recommendedName>
</protein>
<keyword evidence="4" id="KW-0540">Nuclease</keyword>
<dbReference type="GO" id="GO:0046872">
    <property type="term" value="F:metal ion binding"/>
    <property type="evidence" value="ECO:0007669"/>
    <property type="project" value="UniProtKB-KW"/>
</dbReference>
<keyword evidence="8" id="KW-0732">Signal</keyword>
<evidence type="ECO:0000256" key="7">
    <source>
        <dbReference type="ARBA" id="ARBA00023242"/>
    </source>
</evidence>
<keyword evidence="6" id="KW-0378">Hydrolase</keyword>
<feature type="domain" description="DDE Tnp4" evidence="9">
    <location>
        <begin position="164"/>
        <end position="264"/>
    </location>
</feature>
<comment type="caution">
    <text evidence="10">The sequence shown here is derived from an EMBL/GenBank/DDBJ whole genome shotgun (WGS) entry which is preliminary data.</text>
</comment>
<comment type="cofactor">
    <cofactor evidence="1">
        <name>a divalent metal cation</name>
        <dbReference type="ChEBI" id="CHEBI:60240"/>
    </cofactor>
</comment>
<comment type="subcellular location">
    <subcellularLocation>
        <location evidence="2">Nucleus</location>
    </subcellularLocation>
</comment>
<comment type="similarity">
    <text evidence="3">Belongs to the HARBI1 family.</text>
</comment>
<keyword evidence="5" id="KW-0479">Metal-binding</keyword>
<evidence type="ECO:0000256" key="1">
    <source>
        <dbReference type="ARBA" id="ARBA00001968"/>
    </source>
</evidence>
<accession>A0AAV5AI19</accession>
<sequence>MALLILLISLHETRYLRSRISIPKTDQLLDLILDEYKIWHPDLFRCYLHISPAAFDTLLSKLQNDEIFHNQSENNQIAVGRQIAVALYRLGHYGNAASMQKVTLWAGMGYGTVDLCTRRVLMAISNPRFRQPLFKWPDCAEKEEAKAWVEAQSCYAWRNGWCMVDGTLVPFASRPKFFGNTWYDRKSNYSTNVQIVNLPNLKIIDYGVGGLGSQHDATAWKKTCIPNEHRMLFEPGEWVWADTAYPLQKWCQSPYKRGLRLRLDDEDDIEVLVLWLVACITLHNFTLEYESGRDLEADEFFQEGVASNREEAEHMDNETIQCQLGLREGREFRENLKESLLATII</sequence>